<feature type="coiled-coil region" evidence="1">
    <location>
        <begin position="96"/>
        <end position="130"/>
    </location>
</feature>
<feature type="domain" description="AprE-like beta-barrel" evidence="3">
    <location>
        <begin position="335"/>
        <end position="425"/>
    </location>
</feature>
<evidence type="ECO:0000256" key="1">
    <source>
        <dbReference type="SAM" id="Coils"/>
    </source>
</evidence>
<name>A0A951U3E5_9CYAN</name>
<keyword evidence="2" id="KW-0812">Transmembrane</keyword>
<dbReference type="EMBL" id="JAHHHV010000015">
    <property type="protein sequence ID" value="MBW4464563.1"/>
    <property type="molecule type" value="Genomic_DNA"/>
</dbReference>
<dbReference type="PANTHER" id="PTHR30386">
    <property type="entry name" value="MEMBRANE FUSION SUBUNIT OF EMRAB-TOLC MULTIDRUG EFFLUX PUMP"/>
    <property type="match status" value="1"/>
</dbReference>
<evidence type="ECO:0000259" key="3">
    <source>
        <dbReference type="Pfam" id="PF26002"/>
    </source>
</evidence>
<evidence type="ECO:0000313" key="5">
    <source>
        <dbReference type="Proteomes" id="UP000707356"/>
    </source>
</evidence>
<accession>A0A951U3E5</accession>
<dbReference type="InterPro" id="IPR050739">
    <property type="entry name" value="MFP"/>
</dbReference>
<dbReference type="Gene3D" id="2.40.30.170">
    <property type="match status" value="1"/>
</dbReference>
<dbReference type="AlphaFoldDB" id="A0A951U3E5"/>
<dbReference type="Pfam" id="PF26002">
    <property type="entry name" value="Beta-barrel_AprE"/>
    <property type="match status" value="1"/>
</dbReference>
<evidence type="ECO:0000313" key="4">
    <source>
        <dbReference type="EMBL" id="MBW4464563.1"/>
    </source>
</evidence>
<proteinExistence type="predicted"/>
<keyword evidence="2" id="KW-0472">Membrane</keyword>
<dbReference type="InterPro" id="IPR058982">
    <property type="entry name" value="Beta-barrel_AprE"/>
</dbReference>
<dbReference type="PRINTS" id="PR01490">
    <property type="entry name" value="RTXTOXIND"/>
</dbReference>
<gene>
    <name evidence="4" type="ORF">KME07_03860</name>
</gene>
<keyword evidence="1" id="KW-0175">Coiled coil</keyword>
<protein>
    <submittedName>
        <fullName evidence="4">HlyD family efflux transporter periplasmic adaptor subunit</fullName>
    </submittedName>
</protein>
<sequence length="445" mass="47878">MLSNSDNLPALQTEDFLPPLGIWVKFGGLFILSTVAAAVAVSAVAPYPVIVKAPAAIRPVGELRLVQAATTGIVMQMQVIENQTVQQGDVIAKIDDSQLQTKKAQLQNSIQQSQRQILQVQSQVKAMDSQISAEATRRRRAVAAAAAGRERYLREYQDQQVISTTEVESATASLRAAQAALTAAQVRLQRYQPVAAAGALDRDRLEEAELAAQQQSQEVIAAQARLARAKAGLNPTQAAVAVASEQIAQEQATGAATLAALDKEREALIQQQIQIQNQLALDRQELAQIKLELGKTTVTAPASGIIAKLTLRNPGQTVQPGQEIAQIVPSQTQLSIKALVEAQDISKVNVGQSAQLRISACPYPDYGTLSGTVKAIAPDATPPSRSETPALPYYEVTLEPERLMLSRGERRCQVQVGMEGKIDIISRKDTVLRSILRKARLISAL</sequence>
<organism evidence="4 5">
    <name type="scientific">Pegethrix bostrychoides GSE-TBD4-15B</name>
    <dbReference type="NCBI Taxonomy" id="2839662"/>
    <lineage>
        <taxon>Bacteria</taxon>
        <taxon>Bacillati</taxon>
        <taxon>Cyanobacteriota</taxon>
        <taxon>Cyanophyceae</taxon>
        <taxon>Oculatellales</taxon>
        <taxon>Oculatellaceae</taxon>
        <taxon>Pegethrix</taxon>
    </lineage>
</organism>
<evidence type="ECO:0000256" key="2">
    <source>
        <dbReference type="SAM" id="Phobius"/>
    </source>
</evidence>
<comment type="caution">
    <text evidence="4">The sequence shown here is derived from an EMBL/GenBank/DDBJ whole genome shotgun (WGS) entry which is preliminary data.</text>
</comment>
<reference evidence="4" key="1">
    <citation type="submission" date="2021-05" db="EMBL/GenBank/DDBJ databases">
        <authorList>
            <person name="Pietrasiak N."/>
            <person name="Ward R."/>
            <person name="Stajich J.E."/>
            <person name="Kurbessoian T."/>
        </authorList>
    </citation>
    <scope>NUCLEOTIDE SEQUENCE</scope>
    <source>
        <strain evidence="4">GSE-TBD4-15B</strain>
    </source>
</reference>
<reference evidence="4" key="2">
    <citation type="journal article" date="2022" name="Microbiol. Resour. Announc.">
        <title>Metagenome Sequencing to Explore Phylogenomics of Terrestrial Cyanobacteria.</title>
        <authorList>
            <person name="Ward R.D."/>
            <person name="Stajich J.E."/>
            <person name="Johansen J.R."/>
            <person name="Huntemann M."/>
            <person name="Clum A."/>
            <person name="Foster B."/>
            <person name="Foster B."/>
            <person name="Roux S."/>
            <person name="Palaniappan K."/>
            <person name="Varghese N."/>
            <person name="Mukherjee S."/>
            <person name="Reddy T.B.K."/>
            <person name="Daum C."/>
            <person name="Copeland A."/>
            <person name="Chen I.A."/>
            <person name="Ivanova N.N."/>
            <person name="Kyrpides N.C."/>
            <person name="Shapiro N."/>
            <person name="Eloe-Fadrosh E.A."/>
            <person name="Pietrasiak N."/>
        </authorList>
    </citation>
    <scope>NUCLEOTIDE SEQUENCE</scope>
    <source>
        <strain evidence="4">GSE-TBD4-15B</strain>
    </source>
</reference>
<dbReference type="Gene3D" id="2.40.50.100">
    <property type="match status" value="2"/>
</dbReference>
<dbReference type="PANTHER" id="PTHR30386:SF17">
    <property type="entry name" value="ALKALINE PROTEASE SECRETION PROTEIN APRE"/>
    <property type="match status" value="1"/>
</dbReference>
<feature type="transmembrane region" description="Helical" evidence="2">
    <location>
        <begin position="20"/>
        <end position="45"/>
    </location>
</feature>
<dbReference type="Proteomes" id="UP000707356">
    <property type="component" value="Unassembled WGS sequence"/>
</dbReference>
<keyword evidence="2" id="KW-1133">Transmembrane helix</keyword>